<evidence type="ECO:0000313" key="2">
    <source>
        <dbReference type="Proteomes" id="UP000000935"/>
    </source>
</evidence>
<evidence type="ECO:0000313" key="1">
    <source>
        <dbReference type="EMBL" id="ADE72303.1"/>
    </source>
</evidence>
<organism evidence="1 2">
    <name type="scientific">Priestia megaterium (strain ATCC 12872 / QMB1551)</name>
    <name type="common">Bacillus megaterium</name>
    <dbReference type="NCBI Taxonomy" id="545693"/>
    <lineage>
        <taxon>Bacteria</taxon>
        <taxon>Bacillati</taxon>
        <taxon>Bacillota</taxon>
        <taxon>Bacilli</taxon>
        <taxon>Bacillales</taxon>
        <taxon>Bacillaceae</taxon>
        <taxon>Priestia</taxon>
    </lineage>
</organism>
<dbReference type="HOGENOM" id="CLU_3196198_0_0_9"/>
<protein>
    <submittedName>
        <fullName evidence="1">Uncharacterized protein</fullName>
    </submittedName>
</protein>
<keyword evidence="2" id="KW-1185">Reference proteome</keyword>
<dbReference type="Proteomes" id="UP000000935">
    <property type="component" value="Plasmid pBM400"/>
</dbReference>
<name>D5E3C8_PRIM1</name>
<dbReference type="EMBL" id="CP001987">
    <property type="protein sequence ID" value="ADE72303.1"/>
    <property type="molecule type" value="Genomic_DNA"/>
</dbReference>
<sequence length="45" mass="5250">MLNPRSRNFPVPLAICTCLWLLVTPSCNFLSSFLNCFSIQWKQFL</sequence>
<reference evidence="1 2" key="2">
    <citation type="journal article" date="2011" name="J. Bacteriol.">
        <title>Genome sequences of the biotechnologically important Bacillus megaterium strains QM B1551 and DSM319.</title>
        <authorList>
            <person name="Eppinger M."/>
            <person name="Bunk B."/>
            <person name="Johns M.A."/>
            <person name="Edirisinghe J.N."/>
            <person name="Kutumbaka K.K."/>
            <person name="Koenig S.S."/>
            <person name="Huot Creasy H."/>
            <person name="Rosovitz M.J."/>
            <person name="Riley D.R."/>
            <person name="Daugherty S."/>
            <person name="Martin M."/>
            <person name="Elbourne L.D."/>
            <person name="Paulsen I."/>
            <person name="Biedendieck R."/>
            <person name="Braun C."/>
            <person name="Grayburn S."/>
            <person name="Dhingra S."/>
            <person name="Lukyanchuk V."/>
            <person name="Ball B."/>
            <person name="Ul-Qamar R."/>
            <person name="Seibel J."/>
            <person name="Bremer E."/>
            <person name="Jahn D."/>
            <person name="Ravel J."/>
            <person name="Vary P.S."/>
        </authorList>
    </citation>
    <scope>NUCLEOTIDE SEQUENCE [LARGE SCALE GENOMIC DNA]</scope>
    <source>
        <strain evidence="2">ATCC 12872 / QMB1551</strain>
        <plasmid evidence="1">pBM400</plasmid>
    </source>
</reference>
<gene>
    <name evidence="1" type="ordered locus">BMQ_pBM40004</name>
</gene>
<dbReference type="AlphaFoldDB" id="D5E3C8"/>
<reference evidence="1 2" key="1">
    <citation type="journal article" date="2003" name="Appl. Environ. Microbiol.">
        <title>Sequencing and characterization of pBM400 from Bacillus megaterium QM B1551.</title>
        <authorList>
            <person name="Scholle M.D."/>
            <person name="White C.A."/>
            <person name="Kunnimalaiyaan M."/>
            <person name="Vary P.S."/>
        </authorList>
    </citation>
    <scope>NUCLEOTIDE SEQUENCE [LARGE SCALE GENOMIC DNA]</scope>
    <source>
        <strain evidence="2">ATCC 12872 / QMB1551</strain>
        <plasmid evidence="1">pBM400</plasmid>
    </source>
</reference>
<keyword evidence="1" id="KW-0614">Plasmid</keyword>
<proteinExistence type="predicted"/>
<geneLocation type="plasmid" evidence="1 2">
    <name>pBM400</name>
</geneLocation>
<accession>D5E3C8</accession>
<dbReference type="KEGG" id="bmq:BMQ_pBM40004"/>